<evidence type="ECO:0000313" key="3">
    <source>
        <dbReference type="EMBL" id="CRI42825.1"/>
    </source>
</evidence>
<gene>
    <name evidence="3" type="ORF">BN1224_DC9_BW_00100</name>
</gene>
<dbReference type="AlphaFoldDB" id="A0A0F7WRM5"/>
<keyword evidence="3" id="KW-0966">Cell projection</keyword>
<keyword evidence="3" id="KW-0969">Cilium</keyword>
<dbReference type="EMBL" id="LN847053">
    <property type="protein sequence ID" value="CRI42825.1"/>
    <property type="molecule type" value="Genomic_DNA"/>
</dbReference>
<reference evidence="3" key="1">
    <citation type="submission" date="2015-05" db="EMBL/GenBank/DDBJ databases">
        <authorList>
            <person name="Rattei Thomas"/>
        </authorList>
    </citation>
    <scope>NUCLEOTIDE SEQUENCE</scope>
    <source>
        <strain evidence="3">DC9</strain>
    </source>
</reference>
<dbReference type="Pfam" id="PF01052">
    <property type="entry name" value="FliMN_C"/>
    <property type="match status" value="1"/>
</dbReference>
<feature type="domain" description="Flagellar motor switch protein FliN-like C-terminal" evidence="2">
    <location>
        <begin position="310"/>
        <end position="371"/>
    </location>
</feature>
<name>A0A0F7WRM5_CHLPN</name>
<keyword evidence="3" id="KW-0282">Flagellum</keyword>
<dbReference type="PANTHER" id="PTHR30034">
    <property type="entry name" value="FLAGELLAR MOTOR SWITCH PROTEIN FLIM"/>
    <property type="match status" value="1"/>
</dbReference>
<dbReference type="GO" id="GO:0071978">
    <property type="term" value="P:bacterial-type flagellum-dependent swarming motility"/>
    <property type="evidence" value="ECO:0007669"/>
    <property type="project" value="TreeGrafter"/>
</dbReference>
<sequence>MAVAADPSASWLKSRNDFLSSLGKTEEQVAAPEFPKELCQHKIREKFRLEDVQVSIKFRGSITAVEATKEFGVHLLIQPMVVQPWEVENLLFLTSEEDLQELMVAVFDDASLASYFYEKDKLLGFHYYFVAEACKLFEELQWVPSLSAKVGGDAIFTATSLQGSFQVVDISLRLDGKNVRCRLLLPEDTFQSCQKFFSGLHDESDLHNIDQTQQISLSVEVGYSQLTQEEWHQVVPGSFIMLDSCLYDPETEESGALLTVQKHQFFGGRFLTPSSGEFKITSYPNLTHEDPPLPENPQASAAPLPGYSRLVVEVARYSLAVSEFIKLNLGSILSLGNHPAYGVDIILDGAKVGRGEIIALGDVLGIRVLEV</sequence>
<protein>
    <submittedName>
        <fullName evidence="3">Flagellar Motor Switch Domain/YscQ family</fullName>
    </submittedName>
</protein>
<evidence type="ECO:0000256" key="1">
    <source>
        <dbReference type="ARBA" id="ARBA00009226"/>
    </source>
</evidence>
<dbReference type="InterPro" id="IPR036429">
    <property type="entry name" value="SpoA-like_sf"/>
</dbReference>
<dbReference type="NCBIfam" id="NF004605">
    <property type="entry name" value="PRK05933.1"/>
    <property type="match status" value="1"/>
</dbReference>
<dbReference type="InterPro" id="IPR013385">
    <property type="entry name" value="T3SS_SpaO/YscQ/SpaO"/>
</dbReference>
<accession>A0A0F7WRM5</accession>
<dbReference type="GO" id="GO:0030254">
    <property type="term" value="P:protein secretion by the type III secretion system"/>
    <property type="evidence" value="ECO:0007669"/>
    <property type="project" value="InterPro"/>
</dbReference>
<organism evidence="3">
    <name type="scientific">Chlamydia pneumoniae</name>
    <name type="common">Chlamydophila pneumoniae</name>
    <dbReference type="NCBI Taxonomy" id="83558"/>
    <lineage>
        <taxon>Bacteria</taxon>
        <taxon>Pseudomonadati</taxon>
        <taxon>Chlamydiota</taxon>
        <taxon>Chlamydiia</taxon>
        <taxon>Chlamydiales</taxon>
        <taxon>Chlamydiaceae</taxon>
        <taxon>Chlamydia/Chlamydophila group</taxon>
        <taxon>Chlamydia</taxon>
    </lineage>
</organism>
<dbReference type="PANTHER" id="PTHR30034:SF6">
    <property type="entry name" value="YOP PROTEINS TRANSLOCATION PROTEIN Q"/>
    <property type="match status" value="1"/>
</dbReference>
<proteinExistence type="inferred from homology"/>
<dbReference type="InterPro" id="IPR001543">
    <property type="entry name" value="FliN-like_C"/>
</dbReference>
<evidence type="ECO:0000259" key="2">
    <source>
        <dbReference type="Pfam" id="PF01052"/>
    </source>
</evidence>
<dbReference type="SUPFAM" id="SSF101801">
    <property type="entry name" value="Surface presentation of antigens (SPOA)"/>
    <property type="match status" value="1"/>
</dbReference>
<dbReference type="Gene3D" id="2.30.330.10">
    <property type="entry name" value="SpoA-like"/>
    <property type="match status" value="1"/>
</dbReference>
<dbReference type="GO" id="GO:0050918">
    <property type="term" value="P:positive chemotaxis"/>
    <property type="evidence" value="ECO:0007669"/>
    <property type="project" value="TreeGrafter"/>
</dbReference>
<dbReference type="NCBIfam" id="TIGR02551">
    <property type="entry name" value="SpaO_YscQ"/>
    <property type="match status" value="1"/>
</dbReference>
<comment type="similarity">
    <text evidence="1">Belongs to the FliN/MopA/SpaO family.</text>
</comment>